<dbReference type="KEGG" id="csl:COCSUDRAFT_54871"/>
<dbReference type="STRING" id="574566.I0YK18"/>
<keyword evidence="3" id="KW-0804">Transcription</keyword>
<name>I0YK18_COCSC</name>
<comment type="subcellular location">
    <subcellularLocation>
        <location evidence="1">Nucleus</location>
    </subcellularLocation>
</comment>
<dbReference type="PANTHER" id="PTHR22536">
    <property type="entry name" value="LUNG CANCER METASTASIS-RELATED LCMR1 PROTEIN"/>
    <property type="match status" value="1"/>
</dbReference>
<feature type="region of interest" description="Disordered" evidence="5">
    <location>
        <begin position="114"/>
        <end position="141"/>
    </location>
</feature>
<dbReference type="OrthoDB" id="538758at2759"/>
<evidence type="ECO:0000256" key="1">
    <source>
        <dbReference type="ARBA" id="ARBA00004123"/>
    </source>
</evidence>
<reference evidence="6 7" key="1">
    <citation type="journal article" date="2012" name="Genome Biol.">
        <title>The genome of the polar eukaryotic microalga coccomyxa subellipsoidea reveals traits of cold adaptation.</title>
        <authorList>
            <person name="Blanc G."/>
            <person name="Agarkova I."/>
            <person name="Grimwood J."/>
            <person name="Kuo A."/>
            <person name="Brueggeman A."/>
            <person name="Dunigan D."/>
            <person name="Gurnon J."/>
            <person name="Ladunga I."/>
            <person name="Lindquist E."/>
            <person name="Lucas S."/>
            <person name="Pangilinan J."/>
            <person name="Proschold T."/>
            <person name="Salamov A."/>
            <person name="Schmutz J."/>
            <person name="Weeks D."/>
            <person name="Yamada T."/>
            <person name="Claverie J.M."/>
            <person name="Grigoriev I."/>
            <person name="Van Etten J."/>
            <person name="Lomsadze A."/>
            <person name="Borodovsky M."/>
        </authorList>
    </citation>
    <scope>NUCLEOTIDE SEQUENCE [LARGE SCALE GENOMIC DNA]</scope>
    <source>
        <strain evidence="6 7">C-169</strain>
    </source>
</reference>
<evidence type="ECO:0000256" key="3">
    <source>
        <dbReference type="ARBA" id="ARBA00023163"/>
    </source>
</evidence>
<sequence>MSSPFVLLQPGERNRDEAWAGSDLMEYFQLMRLYKFSQTALVPTNYLKGVPGDTTLWRSQGTDIAQLADSYPSAQRPSLEPFTAHVLESTFQLQPGKFALSEVDKGIPVAVGTVQAKAPEKEVKREKKKEKQGQKRKQDAR</sequence>
<evidence type="ECO:0000313" key="6">
    <source>
        <dbReference type="EMBL" id="EIE18737.1"/>
    </source>
</evidence>
<dbReference type="Proteomes" id="UP000007264">
    <property type="component" value="Unassembled WGS sequence"/>
</dbReference>
<proteinExistence type="predicted"/>
<dbReference type="GO" id="GO:0003712">
    <property type="term" value="F:transcription coregulator activity"/>
    <property type="evidence" value="ECO:0007669"/>
    <property type="project" value="InterPro"/>
</dbReference>
<organism evidence="6 7">
    <name type="scientific">Coccomyxa subellipsoidea (strain C-169)</name>
    <name type="common">Green microalga</name>
    <dbReference type="NCBI Taxonomy" id="574566"/>
    <lineage>
        <taxon>Eukaryota</taxon>
        <taxon>Viridiplantae</taxon>
        <taxon>Chlorophyta</taxon>
        <taxon>core chlorophytes</taxon>
        <taxon>Trebouxiophyceae</taxon>
        <taxon>Trebouxiophyceae incertae sedis</taxon>
        <taxon>Coccomyxaceae</taxon>
        <taxon>Coccomyxa</taxon>
        <taxon>Coccomyxa subellipsoidea</taxon>
    </lineage>
</organism>
<evidence type="ECO:0000256" key="4">
    <source>
        <dbReference type="ARBA" id="ARBA00023242"/>
    </source>
</evidence>
<keyword evidence="4" id="KW-0539">Nucleus</keyword>
<dbReference type="RefSeq" id="XP_005643281.1">
    <property type="nucleotide sequence ID" value="XM_005643224.1"/>
</dbReference>
<evidence type="ECO:0000256" key="5">
    <source>
        <dbReference type="SAM" id="MobiDB-lite"/>
    </source>
</evidence>
<feature type="compositionally biased region" description="Basic and acidic residues" evidence="5">
    <location>
        <begin position="118"/>
        <end position="141"/>
    </location>
</feature>
<accession>I0YK18</accession>
<dbReference type="PANTHER" id="PTHR22536:SF1">
    <property type="entry name" value="MEDIATOR OF RNA POLYMERASE II TRANSCRIPTION SUBUNIT 19"/>
    <property type="match status" value="1"/>
</dbReference>
<gene>
    <name evidence="6" type="ORF">COCSUDRAFT_54871</name>
</gene>
<evidence type="ECO:0000256" key="2">
    <source>
        <dbReference type="ARBA" id="ARBA00023015"/>
    </source>
</evidence>
<comment type="caution">
    <text evidence="6">The sequence shown here is derived from an EMBL/GenBank/DDBJ whole genome shotgun (WGS) entry which is preliminary data.</text>
</comment>
<dbReference type="GO" id="GO:0045944">
    <property type="term" value="P:positive regulation of transcription by RNA polymerase II"/>
    <property type="evidence" value="ECO:0007669"/>
    <property type="project" value="TreeGrafter"/>
</dbReference>
<dbReference type="GeneID" id="17036666"/>
<evidence type="ECO:0000313" key="7">
    <source>
        <dbReference type="Proteomes" id="UP000007264"/>
    </source>
</evidence>
<dbReference type="GO" id="GO:0016592">
    <property type="term" value="C:mediator complex"/>
    <property type="evidence" value="ECO:0007669"/>
    <property type="project" value="InterPro"/>
</dbReference>
<dbReference type="InterPro" id="IPR019403">
    <property type="entry name" value="Mediator_Med19_met"/>
</dbReference>
<keyword evidence="7" id="KW-1185">Reference proteome</keyword>
<dbReference type="EMBL" id="AGSI01000022">
    <property type="protein sequence ID" value="EIE18737.1"/>
    <property type="molecule type" value="Genomic_DNA"/>
</dbReference>
<dbReference type="AlphaFoldDB" id="I0YK18"/>
<protein>
    <submittedName>
        <fullName evidence="6">Uncharacterized protein</fullName>
    </submittedName>
</protein>
<keyword evidence="2" id="KW-0805">Transcription regulation</keyword>